<dbReference type="STRING" id="742726.HMPREF9448_00179"/>
<dbReference type="EMBL" id="ADLE01000001">
    <property type="protein sequence ID" value="EJZ66005.1"/>
    <property type="molecule type" value="Genomic_DNA"/>
</dbReference>
<protein>
    <submittedName>
        <fullName evidence="1">Uncharacterized protein</fullName>
    </submittedName>
</protein>
<evidence type="ECO:0000313" key="2">
    <source>
        <dbReference type="Proteomes" id="UP000006044"/>
    </source>
</evidence>
<dbReference type="AlphaFoldDB" id="K0XQ72"/>
<dbReference type="HOGENOM" id="CLU_207675_0_0_10"/>
<comment type="caution">
    <text evidence="1">The sequence shown here is derived from an EMBL/GenBank/DDBJ whole genome shotgun (WGS) entry which is preliminary data.</text>
</comment>
<dbReference type="Proteomes" id="UP000006044">
    <property type="component" value="Unassembled WGS sequence"/>
</dbReference>
<evidence type="ECO:0000313" key="1">
    <source>
        <dbReference type="EMBL" id="EJZ66005.1"/>
    </source>
</evidence>
<accession>K0XQ72</accession>
<sequence>MLIINLLIYILFYRLDKSSHFLSSREDNFSFPLGGKTFHDSAGLFLLG</sequence>
<reference evidence="1 2" key="1">
    <citation type="submission" date="2012-08" db="EMBL/GenBank/DDBJ databases">
        <title>The Genome Sequence of Barnesiella intestinihominis YIT 11860.</title>
        <authorList>
            <consortium name="The Broad Institute Genome Sequencing Platform"/>
            <person name="Earl A."/>
            <person name="Ward D."/>
            <person name="Feldgarden M."/>
            <person name="Gevers D."/>
            <person name="Morotomi M."/>
            <person name="Walker B."/>
            <person name="Young S.K."/>
            <person name="Zeng Q."/>
            <person name="Gargeya S."/>
            <person name="Fitzgerald M."/>
            <person name="Haas B."/>
            <person name="Abouelleil A."/>
            <person name="Alvarado L."/>
            <person name="Arachchi H.M."/>
            <person name="Berlin A.M."/>
            <person name="Chapman S.B."/>
            <person name="Goldberg J."/>
            <person name="Griggs A."/>
            <person name="Gujja S."/>
            <person name="Hansen M."/>
            <person name="Howarth C."/>
            <person name="Imamovic A."/>
            <person name="Larimer J."/>
            <person name="McCowen C."/>
            <person name="Montmayeur A."/>
            <person name="Murphy C."/>
            <person name="Neiman D."/>
            <person name="Pearson M."/>
            <person name="Priest M."/>
            <person name="Roberts A."/>
            <person name="Saif S."/>
            <person name="Shea T."/>
            <person name="Sisk P."/>
            <person name="Sykes S."/>
            <person name="Wortman J."/>
            <person name="Nusbaum C."/>
            <person name="Birren B."/>
        </authorList>
    </citation>
    <scope>NUCLEOTIDE SEQUENCE [LARGE SCALE GENOMIC DNA]</scope>
    <source>
        <strain evidence="1 2">YIT 11860</strain>
    </source>
</reference>
<organism evidence="1 2">
    <name type="scientific">Barnesiella intestinihominis YIT 11860</name>
    <dbReference type="NCBI Taxonomy" id="742726"/>
    <lineage>
        <taxon>Bacteria</taxon>
        <taxon>Pseudomonadati</taxon>
        <taxon>Bacteroidota</taxon>
        <taxon>Bacteroidia</taxon>
        <taxon>Bacteroidales</taxon>
        <taxon>Barnesiellaceae</taxon>
        <taxon>Barnesiella</taxon>
    </lineage>
</organism>
<name>K0XQ72_9BACT</name>
<keyword evidence="2" id="KW-1185">Reference proteome</keyword>
<gene>
    <name evidence="1" type="ORF">HMPREF9448_00179</name>
</gene>
<dbReference type="PATRIC" id="fig|742726.3.peg.174"/>
<proteinExistence type="predicted"/>